<dbReference type="SMART" id="SM00060">
    <property type="entry name" value="FN3"/>
    <property type="match status" value="2"/>
</dbReference>
<reference evidence="3" key="1">
    <citation type="submission" date="2021-03" db="EMBL/GenBank/DDBJ databases">
        <title>Chromosome level genome of the anhydrobiotic midge Polypedilum vanderplanki.</title>
        <authorList>
            <person name="Yoshida Y."/>
            <person name="Kikawada T."/>
            <person name="Gusev O."/>
        </authorList>
    </citation>
    <scope>NUCLEOTIDE SEQUENCE</scope>
    <source>
        <strain evidence="3">NIAS01</strain>
        <tissue evidence="3">Whole body or cell culture</tissue>
    </source>
</reference>
<dbReference type="SUPFAM" id="SSF49265">
    <property type="entry name" value="Fibronectin type III"/>
    <property type="match status" value="1"/>
</dbReference>
<feature type="chain" id="PRO_5039902160" description="Fibronectin type-III domain-containing protein" evidence="1">
    <location>
        <begin position="24"/>
        <end position="243"/>
    </location>
</feature>
<organism evidence="3 4">
    <name type="scientific">Polypedilum vanderplanki</name>
    <name type="common">Sleeping chironomid midge</name>
    <dbReference type="NCBI Taxonomy" id="319348"/>
    <lineage>
        <taxon>Eukaryota</taxon>
        <taxon>Metazoa</taxon>
        <taxon>Ecdysozoa</taxon>
        <taxon>Arthropoda</taxon>
        <taxon>Hexapoda</taxon>
        <taxon>Insecta</taxon>
        <taxon>Pterygota</taxon>
        <taxon>Neoptera</taxon>
        <taxon>Endopterygota</taxon>
        <taxon>Diptera</taxon>
        <taxon>Nematocera</taxon>
        <taxon>Chironomoidea</taxon>
        <taxon>Chironomidae</taxon>
        <taxon>Chironominae</taxon>
        <taxon>Polypedilum</taxon>
        <taxon>Polypedilum</taxon>
    </lineage>
</organism>
<proteinExistence type="predicted"/>
<keyword evidence="1" id="KW-0732">Signal</keyword>
<dbReference type="Gene3D" id="2.60.40.10">
    <property type="entry name" value="Immunoglobulins"/>
    <property type="match status" value="2"/>
</dbReference>
<evidence type="ECO:0000256" key="1">
    <source>
        <dbReference type="SAM" id="SignalP"/>
    </source>
</evidence>
<dbReference type="PROSITE" id="PS50853">
    <property type="entry name" value="FN3"/>
    <property type="match status" value="1"/>
</dbReference>
<comment type="caution">
    <text evidence="3">The sequence shown here is derived from an EMBL/GenBank/DDBJ whole genome shotgun (WGS) entry which is preliminary data.</text>
</comment>
<dbReference type="EMBL" id="JADBJN010000003">
    <property type="protein sequence ID" value="KAG5671160.1"/>
    <property type="molecule type" value="Genomic_DNA"/>
</dbReference>
<gene>
    <name evidence="3" type="ORF">PVAND_001373</name>
</gene>
<evidence type="ECO:0000259" key="2">
    <source>
        <dbReference type="PROSITE" id="PS50853"/>
    </source>
</evidence>
<dbReference type="OrthoDB" id="3666223at2759"/>
<evidence type="ECO:0000313" key="4">
    <source>
        <dbReference type="Proteomes" id="UP001107558"/>
    </source>
</evidence>
<dbReference type="InterPro" id="IPR036116">
    <property type="entry name" value="FN3_sf"/>
</dbReference>
<feature type="signal peptide" evidence="1">
    <location>
        <begin position="1"/>
        <end position="23"/>
    </location>
</feature>
<accession>A0A9J6BN69</accession>
<sequence length="243" mass="28117">MQLKIHRFLFLLLLILSIQEIKSEEVPKISLRLFTPRAILSTAINVTWFTHGNQEEILGFKCKFWKRNQNEEEAVNVISLNKFQNWILLDGLEIDTYYWVKCRAFNSFGQGDETSRFLEKTFKKAPQKQPTELKVTKVDSSTIKVTFHYDSPSYTKFEEPLEGFKSRIWEKDQNIETAVDKIIPFGEKLEFIFDNLISGKTYQLAVLALSNGGDGVSSPPITFEIDQITSNEEFQLNNSEQIS</sequence>
<dbReference type="InterPro" id="IPR003961">
    <property type="entry name" value="FN3_dom"/>
</dbReference>
<feature type="domain" description="Fibronectin type-III" evidence="2">
    <location>
        <begin position="129"/>
        <end position="228"/>
    </location>
</feature>
<dbReference type="InterPro" id="IPR013783">
    <property type="entry name" value="Ig-like_fold"/>
</dbReference>
<keyword evidence="4" id="KW-1185">Reference proteome</keyword>
<name>A0A9J6BN69_POLVA</name>
<dbReference type="CDD" id="cd00063">
    <property type="entry name" value="FN3"/>
    <property type="match status" value="2"/>
</dbReference>
<dbReference type="Proteomes" id="UP001107558">
    <property type="component" value="Chromosome 3"/>
</dbReference>
<protein>
    <recommendedName>
        <fullName evidence="2">Fibronectin type-III domain-containing protein</fullName>
    </recommendedName>
</protein>
<evidence type="ECO:0000313" key="3">
    <source>
        <dbReference type="EMBL" id="KAG5671160.1"/>
    </source>
</evidence>
<dbReference type="AlphaFoldDB" id="A0A9J6BN69"/>
<dbReference type="Pfam" id="PF00041">
    <property type="entry name" value="fn3"/>
    <property type="match status" value="1"/>
</dbReference>